<dbReference type="Pfam" id="PF03480">
    <property type="entry name" value="DctP"/>
    <property type="match status" value="1"/>
</dbReference>
<evidence type="ECO:0000313" key="7">
    <source>
        <dbReference type="EMBL" id="VYU74547.1"/>
    </source>
</evidence>
<dbReference type="RefSeq" id="WP_227072635.1">
    <property type="nucleotide sequence ID" value="NZ_CACRUA010000052.1"/>
</dbReference>
<dbReference type="GO" id="GO:0055085">
    <property type="term" value="P:transmembrane transport"/>
    <property type="evidence" value="ECO:0007669"/>
    <property type="project" value="InterPro"/>
</dbReference>
<dbReference type="NCBIfam" id="NF037995">
    <property type="entry name" value="TRAP_S1"/>
    <property type="match status" value="1"/>
</dbReference>
<dbReference type="CDD" id="cd13676">
    <property type="entry name" value="PBP2_TRAP_DctP2_like"/>
    <property type="match status" value="1"/>
</dbReference>
<feature type="signal peptide" evidence="5">
    <location>
        <begin position="1"/>
        <end position="16"/>
    </location>
</feature>
<dbReference type="PANTHER" id="PTHR33376:SF4">
    <property type="entry name" value="SIALIC ACID-BINDING PERIPLASMIC PROTEIN SIAP"/>
    <property type="match status" value="1"/>
</dbReference>
<evidence type="ECO:0000256" key="4">
    <source>
        <dbReference type="ARBA" id="ARBA00022729"/>
    </source>
</evidence>
<dbReference type="AlphaFoldDB" id="A0A6N3HBX3"/>
<evidence type="ECO:0000313" key="6">
    <source>
        <dbReference type="EMBL" id="MDB2000651.1"/>
    </source>
</evidence>
<keyword evidence="3" id="KW-0813">Transport</keyword>
<evidence type="ECO:0000256" key="3">
    <source>
        <dbReference type="ARBA" id="ARBA00022448"/>
    </source>
</evidence>
<reference evidence="6" key="2">
    <citation type="submission" date="2023-01" db="EMBL/GenBank/DDBJ databases">
        <title>Human gut microbiome strain richness.</title>
        <authorList>
            <person name="Chen-Liaw A."/>
        </authorList>
    </citation>
    <scope>NUCLEOTIDE SEQUENCE</scope>
    <source>
        <strain evidence="6">B1_m1001713B170214d0_201011</strain>
    </source>
</reference>
<proteinExistence type="inferred from homology"/>
<dbReference type="InterPro" id="IPR004682">
    <property type="entry name" value="TRAP_DctP"/>
</dbReference>
<dbReference type="PROSITE" id="PS51257">
    <property type="entry name" value="PROKAR_LIPOPROTEIN"/>
    <property type="match status" value="1"/>
</dbReference>
<name>A0A6N3HBX3_CLOSY</name>
<organism evidence="7">
    <name type="scientific">Clostridium symbiosum</name>
    <name type="common">Bacteroides symbiosus</name>
    <dbReference type="NCBI Taxonomy" id="1512"/>
    <lineage>
        <taxon>Bacteria</taxon>
        <taxon>Bacillati</taxon>
        <taxon>Bacillota</taxon>
        <taxon>Clostridia</taxon>
        <taxon>Lachnospirales</taxon>
        <taxon>Lachnospiraceae</taxon>
        <taxon>Otoolea</taxon>
    </lineage>
</organism>
<dbReference type="Proteomes" id="UP001300871">
    <property type="component" value="Unassembled WGS sequence"/>
</dbReference>
<comment type="subcellular location">
    <subcellularLocation>
        <location evidence="1">Cell envelope</location>
    </subcellularLocation>
</comment>
<gene>
    <name evidence="7" type="primary">yiaO_10</name>
    <name evidence="6" type="synonym">dctP</name>
    <name evidence="7" type="ORF">CSLFYP84_03721</name>
    <name evidence="6" type="ORF">PM006_10615</name>
</gene>
<keyword evidence="4 5" id="KW-0732">Signal</keyword>
<evidence type="ECO:0000256" key="5">
    <source>
        <dbReference type="SAM" id="SignalP"/>
    </source>
</evidence>
<dbReference type="PIRSF" id="PIRSF006470">
    <property type="entry name" value="DctB"/>
    <property type="match status" value="1"/>
</dbReference>
<dbReference type="EMBL" id="CACRUA010000052">
    <property type="protein sequence ID" value="VYU74547.1"/>
    <property type="molecule type" value="Genomic_DNA"/>
</dbReference>
<evidence type="ECO:0000256" key="2">
    <source>
        <dbReference type="ARBA" id="ARBA00009023"/>
    </source>
</evidence>
<dbReference type="PANTHER" id="PTHR33376">
    <property type="match status" value="1"/>
</dbReference>
<dbReference type="InterPro" id="IPR018389">
    <property type="entry name" value="DctP_fam"/>
</dbReference>
<comment type="similarity">
    <text evidence="2">Belongs to the bacterial solute-binding protein 7 family.</text>
</comment>
<sequence>MRKLFRAVLVSMAVAAALTGCGGKKSEAPADGGTKKEAAKAADAIEIKVATVGNEKHQSTIAATYFKEKIEELSGGQVKVTIYPNASLGSEREAAEGVKLGTLEMTIVTTDGTLPSWVSDVQLLSIPYLFENKQEAYYILDEVLEPEFEKLFEAQGFKHLGFAELGFRHFTNNVREVVKASDMEGLSIRVQEATVWFSLMDCLKARGTALPFNELYTALQQGTVDGQENPIVSIASSGFNEVQKYMVLDGHTYGAESVIMNLDFYNKQSDEVKGWIDSAVQYAVEEQRAAVDSMEAEYMEQIKESGVKVSEPDIESFKEATRDFYLRDEIKELVNPELVELVMQKLEEYKNSGN</sequence>
<dbReference type="EMBL" id="JAQLGM010000023">
    <property type="protein sequence ID" value="MDB2000651.1"/>
    <property type="molecule type" value="Genomic_DNA"/>
</dbReference>
<evidence type="ECO:0000256" key="1">
    <source>
        <dbReference type="ARBA" id="ARBA00004196"/>
    </source>
</evidence>
<reference evidence="7" key="1">
    <citation type="submission" date="2019-11" db="EMBL/GenBank/DDBJ databases">
        <authorList>
            <person name="Feng L."/>
        </authorList>
    </citation>
    <scope>NUCLEOTIDE SEQUENCE</scope>
    <source>
        <strain evidence="7">CsymbiosumLFYP84</strain>
    </source>
</reference>
<accession>A0A6N3HBX3</accession>
<dbReference type="NCBIfam" id="TIGR00787">
    <property type="entry name" value="dctP"/>
    <property type="match status" value="1"/>
</dbReference>
<feature type="chain" id="PRO_5044426014" evidence="5">
    <location>
        <begin position="17"/>
        <end position="354"/>
    </location>
</feature>
<dbReference type="InterPro" id="IPR038404">
    <property type="entry name" value="TRAP_DctP_sf"/>
</dbReference>
<dbReference type="GO" id="GO:0030288">
    <property type="term" value="C:outer membrane-bounded periplasmic space"/>
    <property type="evidence" value="ECO:0007669"/>
    <property type="project" value="InterPro"/>
</dbReference>
<dbReference type="Gene3D" id="3.40.190.170">
    <property type="entry name" value="Bacterial extracellular solute-binding protein, family 7"/>
    <property type="match status" value="1"/>
</dbReference>
<protein>
    <submittedName>
        <fullName evidence="7">2,3-diketo-L-gulonate-binding periplasmic protein YiaO</fullName>
    </submittedName>
    <submittedName>
        <fullName evidence="6">TRAP transporter substrate-binding protein DctP</fullName>
    </submittedName>
</protein>